<dbReference type="Gene3D" id="1.25.40.20">
    <property type="entry name" value="Ankyrin repeat-containing domain"/>
    <property type="match status" value="2"/>
</dbReference>
<keyword evidence="2" id="KW-0040">ANK repeat</keyword>
<keyword evidence="1" id="KW-0677">Repeat</keyword>
<name>A0ABR1I0K4_9HYPO</name>
<dbReference type="EMBL" id="JAZAVK010000064">
    <property type="protein sequence ID" value="KAK7426560.1"/>
    <property type="molecule type" value="Genomic_DNA"/>
</dbReference>
<comment type="caution">
    <text evidence="3">The sequence shown here is derived from an EMBL/GenBank/DDBJ whole genome shotgun (WGS) entry which is preliminary data.</text>
</comment>
<evidence type="ECO:0000256" key="2">
    <source>
        <dbReference type="ARBA" id="ARBA00023043"/>
    </source>
</evidence>
<proteinExistence type="predicted"/>
<reference evidence="3 4" key="1">
    <citation type="journal article" date="2025" name="Microbiol. Resour. Announc.">
        <title>Draft genome sequences for Neonectria magnoliae and Neonectria punicea, canker pathogens of Liriodendron tulipifera and Acer saccharum in West Virginia.</title>
        <authorList>
            <person name="Petronek H.M."/>
            <person name="Kasson M.T."/>
            <person name="Metheny A.M."/>
            <person name="Stauder C.M."/>
            <person name="Lovett B."/>
            <person name="Lynch S.C."/>
            <person name="Garnas J.R."/>
            <person name="Kasson L.R."/>
            <person name="Stajich J.E."/>
        </authorList>
    </citation>
    <scope>NUCLEOTIDE SEQUENCE [LARGE SCALE GENOMIC DNA]</scope>
    <source>
        <strain evidence="3 4">NRRL 64651</strain>
    </source>
</reference>
<evidence type="ECO:0000313" key="4">
    <source>
        <dbReference type="Proteomes" id="UP001498421"/>
    </source>
</evidence>
<organism evidence="3 4">
    <name type="scientific">Neonectria magnoliae</name>
    <dbReference type="NCBI Taxonomy" id="2732573"/>
    <lineage>
        <taxon>Eukaryota</taxon>
        <taxon>Fungi</taxon>
        <taxon>Dikarya</taxon>
        <taxon>Ascomycota</taxon>
        <taxon>Pezizomycotina</taxon>
        <taxon>Sordariomycetes</taxon>
        <taxon>Hypocreomycetidae</taxon>
        <taxon>Hypocreales</taxon>
        <taxon>Nectriaceae</taxon>
        <taxon>Neonectria</taxon>
    </lineage>
</organism>
<dbReference type="PANTHER" id="PTHR24173:SF83">
    <property type="entry name" value="SOCS BOX DOMAIN-CONTAINING PROTEIN"/>
    <property type="match status" value="1"/>
</dbReference>
<dbReference type="InterPro" id="IPR002110">
    <property type="entry name" value="Ankyrin_rpt"/>
</dbReference>
<dbReference type="SUPFAM" id="SSF48403">
    <property type="entry name" value="Ankyrin repeat"/>
    <property type="match status" value="1"/>
</dbReference>
<dbReference type="SMART" id="SM00248">
    <property type="entry name" value="ANK"/>
    <property type="match status" value="7"/>
</dbReference>
<sequence length="644" mass="71389">MGLLMRLPIRITNEQFDFDGDPLTSEDLEDEVQRFKVYNPSTKMRLAEILGYSIKLLEMMRLHLLIFAVYVPTAAASQASLSKNCCGWNEPLIVYPRMFPQPEDVHPTPEGPNPDDYALGRDDPAYAWAFLSSLPELDADERLELSLKALSKFPEKAGSLLSFAVEDGHPSVVSSLLAAGVDATEMNEDGTPRSPPLAAACRRGDVHALRLLIEAGVDPDLYMAGLSEQDLWHVSGSRATPLMVAIQYEQVEVVDYLLGTGRVDLARRQPFRGVSPIEMAAGKGHVPTLRAIMEHPTHGVLTTARQTETEQSFYELGLLLRMGVSSRNIEAVRYLLRNIGIPTEDSDGIWKGDLLTSAQRRGMLHALKSACSVAQTSSIQLLLEYFLRPGDSAFPELENIRHDLVGGRMEAVRRDETEAFELLMRLEIQRGIEGQSQEESDFLQAHLLRCLQFAARFGSVGIVKYLVETEGLDVNDDVTGTDERSRLPLREPEAVLDHAAQHGTANVVRYLLEHTTADIHGSRGPAGYRRTPLSRAMVNRVDSPAAEIVRLLLEHGGPVDLVSPDRMPNFKNGVVVDVVAGNSPGEPIVRFELGEEDETWWNNLQFVQELQVLVLLGNEGNEGFVFDASKRTSQNLEDSRFSDS</sequence>
<gene>
    <name evidence="3" type="ORF">QQZ08_006890</name>
</gene>
<dbReference type="InterPro" id="IPR036770">
    <property type="entry name" value="Ankyrin_rpt-contain_sf"/>
</dbReference>
<dbReference type="Proteomes" id="UP001498421">
    <property type="component" value="Unassembled WGS sequence"/>
</dbReference>
<evidence type="ECO:0000256" key="1">
    <source>
        <dbReference type="ARBA" id="ARBA00022737"/>
    </source>
</evidence>
<accession>A0ABR1I0K4</accession>
<dbReference type="PANTHER" id="PTHR24173">
    <property type="entry name" value="ANKYRIN REPEAT CONTAINING"/>
    <property type="match status" value="1"/>
</dbReference>
<dbReference type="Pfam" id="PF12796">
    <property type="entry name" value="Ank_2"/>
    <property type="match status" value="2"/>
</dbReference>
<keyword evidence="4" id="KW-1185">Reference proteome</keyword>
<evidence type="ECO:0008006" key="5">
    <source>
        <dbReference type="Google" id="ProtNLM"/>
    </source>
</evidence>
<protein>
    <recommendedName>
        <fullName evidence="5">Ankyrin</fullName>
    </recommendedName>
</protein>
<evidence type="ECO:0000313" key="3">
    <source>
        <dbReference type="EMBL" id="KAK7426560.1"/>
    </source>
</evidence>